<reference evidence="1" key="2">
    <citation type="submission" date="2020-06" db="EMBL/GenBank/DDBJ databases">
        <title>Helianthus annuus Genome sequencing and assembly Release 2.</title>
        <authorList>
            <person name="Gouzy J."/>
            <person name="Langlade N."/>
            <person name="Munos S."/>
        </authorList>
    </citation>
    <scope>NUCLEOTIDE SEQUENCE</scope>
    <source>
        <tissue evidence="1">Leaves</tissue>
    </source>
</reference>
<dbReference type="AlphaFoldDB" id="A0A9K3E508"/>
<evidence type="ECO:0000313" key="1">
    <source>
        <dbReference type="EMBL" id="KAF5767145.1"/>
    </source>
</evidence>
<dbReference type="EMBL" id="MNCJ02000329">
    <property type="protein sequence ID" value="KAF5767145.1"/>
    <property type="molecule type" value="Genomic_DNA"/>
</dbReference>
<name>A0A9K3E508_HELAN</name>
<protein>
    <submittedName>
        <fullName evidence="1">Uncharacterized protein</fullName>
    </submittedName>
</protein>
<keyword evidence="2" id="KW-1185">Reference proteome</keyword>
<comment type="caution">
    <text evidence="1">The sequence shown here is derived from an EMBL/GenBank/DDBJ whole genome shotgun (WGS) entry which is preliminary data.</text>
</comment>
<gene>
    <name evidence="1" type="ORF">HanXRQr2_Chr14g0620931</name>
</gene>
<organism evidence="1 2">
    <name type="scientific">Helianthus annuus</name>
    <name type="common">Common sunflower</name>
    <dbReference type="NCBI Taxonomy" id="4232"/>
    <lineage>
        <taxon>Eukaryota</taxon>
        <taxon>Viridiplantae</taxon>
        <taxon>Streptophyta</taxon>
        <taxon>Embryophyta</taxon>
        <taxon>Tracheophyta</taxon>
        <taxon>Spermatophyta</taxon>
        <taxon>Magnoliopsida</taxon>
        <taxon>eudicotyledons</taxon>
        <taxon>Gunneridae</taxon>
        <taxon>Pentapetalae</taxon>
        <taxon>asterids</taxon>
        <taxon>campanulids</taxon>
        <taxon>Asterales</taxon>
        <taxon>Asteraceae</taxon>
        <taxon>Asteroideae</taxon>
        <taxon>Heliantheae alliance</taxon>
        <taxon>Heliantheae</taxon>
        <taxon>Helianthus</taxon>
    </lineage>
</organism>
<sequence length="62" mass="7481">MINLYLHAILVHAKDVIQVSIRARIYKVENVVYKEVYLFSKEREGYTKEPTAYWTHVYLTIY</sequence>
<proteinExistence type="predicted"/>
<dbReference type="Proteomes" id="UP000215914">
    <property type="component" value="Unassembled WGS sequence"/>
</dbReference>
<evidence type="ECO:0000313" key="2">
    <source>
        <dbReference type="Proteomes" id="UP000215914"/>
    </source>
</evidence>
<dbReference type="Gramene" id="mRNA:HanXRQr2_Chr14g0620931">
    <property type="protein sequence ID" value="mRNA:HanXRQr2_Chr14g0620931"/>
    <property type="gene ID" value="HanXRQr2_Chr14g0620931"/>
</dbReference>
<reference evidence="1" key="1">
    <citation type="journal article" date="2017" name="Nature">
        <title>The sunflower genome provides insights into oil metabolism, flowering and Asterid evolution.</title>
        <authorList>
            <person name="Badouin H."/>
            <person name="Gouzy J."/>
            <person name="Grassa C.J."/>
            <person name="Murat F."/>
            <person name="Staton S.E."/>
            <person name="Cottret L."/>
            <person name="Lelandais-Briere C."/>
            <person name="Owens G.L."/>
            <person name="Carrere S."/>
            <person name="Mayjonade B."/>
            <person name="Legrand L."/>
            <person name="Gill N."/>
            <person name="Kane N.C."/>
            <person name="Bowers J.E."/>
            <person name="Hubner S."/>
            <person name="Bellec A."/>
            <person name="Berard A."/>
            <person name="Berges H."/>
            <person name="Blanchet N."/>
            <person name="Boniface M.C."/>
            <person name="Brunel D."/>
            <person name="Catrice O."/>
            <person name="Chaidir N."/>
            <person name="Claudel C."/>
            <person name="Donnadieu C."/>
            <person name="Faraut T."/>
            <person name="Fievet G."/>
            <person name="Helmstetter N."/>
            <person name="King M."/>
            <person name="Knapp S.J."/>
            <person name="Lai Z."/>
            <person name="Le Paslier M.C."/>
            <person name="Lippi Y."/>
            <person name="Lorenzon L."/>
            <person name="Mandel J.R."/>
            <person name="Marage G."/>
            <person name="Marchand G."/>
            <person name="Marquand E."/>
            <person name="Bret-Mestries E."/>
            <person name="Morien E."/>
            <person name="Nambeesan S."/>
            <person name="Nguyen T."/>
            <person name="Pegot-Espagnet P."/>
            <person name="Pouilly N."/>
            <person name="Raftis F."/>
            <person name="Sallet E."/>
            <person name="Schiex T."/>
            <person name="Thomas J."/>
            <person name="Vandecasteele C."/>
            <person name="Vares D."/>
            <person name="Vear F."/>
            <person name="Vautrin S."/>
            <person name="Crespi M."/>
            <person name="Mangin B."/>
            <person name="Burke J.M."/>
            <person name="Salse J."/>
            <person name="Munos S."/>
            <person name="Vincourt P."/>
            <person name="Rieseberg L.H."/>
            <person name="Langlade N.B."/>
        </authorList>
    </citation>
    <scope>NUCLEOTIDE SEQUENCE</scope>
    <source>
        <tissue evidence="1">Leaves</tissue>
    </source>
</reference>
<accession>A0A9K3E508</accession>